<evidence type="ECO:0000313" key="2">
    <source>
        <dbReference type="EMBL" id="GFD25807.1"/>
    </source>
</evidence>
<name>A0A699UT27_TANCI</name>
<sequence>MADVNAPSGQAPEMAPPIRTDEQILPR</sequence>
<organism evidence="2">
    <name type="scientific">Tanacetum cinerariifolium</name>
    <name type="common">Dalmatian daisy</name>
    <name type="synonym">Chrysanthemum cinerariifolium</name>
    <dbReference type="NCBI Taxonomy" id="118510"/>
    <lineage>
        <taxon>Eukaryota</taxon>
        <taxon>Viridiplantae</taxon>
        <taxon>Streptophyta</taxon>
        <taxon>Embryophyta</taxon>
        <taxon>Tracheophyta</taxon>
        <taxon>Spermatophyta</taxon>
        <taxon>Magnoliopsida</taxon>
        <taxon>eudicotyledons</taxon>
        <taxon>Gunneridae</taxon>
        <taxon>Pentapetalae</taxon>
        <taxon>asterids</taxon>
        <taxon>campanulids</taxon>
        <taxon>Asterales</taxon>
        <taxon>Asteraceae</taxon>
        <taxon>Asteroideae</taxon>
        <taxon>Anthemideae</taxon>
        <taxon>Anthemidinae</taxon>
        <taxon>Tanacetum</taxon>
    </lineage>
</organism>
<feature type="region of interest" description="Disordered" evidence="1">
    <location>
        <begin position="1"/>
        <end position="27"/>
    </location>
</feature>
<reference evidence="2" key="1">
    <citation type="journal article" date="2019" name="Sci. Rep.">
        <title>Draft genome of Tanacetum cinerariifolium, the natural source of mosquito coil.</title>
        <authorList>
            <person name="Yamashiro T."/>
            <person name="Shiraishi A."/>
            <person name="Satake H."/>
            <person name="Nakayama K."/>
        </authorList>
    </citation>
    <scope>NUCLEOTIDE SEQUENCE</scope>
</reference>
<dbReference type="AlphaFoldDB" id="A0A699UT27"/>
<feature type="non-terminal residue" evidence="2">
    <location>
        <position position="27"/>
    </location>
</feature>
<proteinExistence type="predicted"/>
<gene>
    <name evidence="2" type="ORF">Tci_897776</name>
</gene>
<accession>A0A699UT27</accession>
<comment type="caution">
    <text evidence="2">The sequence shown here is derived from an EMBL/GenBank/DDBJ whole genome shotgun (WGS) entry which is preliminary data.</text>
</comment>
<protein>
    <submittedName>
        <fullName evidence="2">Uncharacterized protein</fullName>
    </submittedName>
</protein>
<evidence type="ECO:0000256" key="1">
    <source>
        <dbReference type="SAM" id="MobiDB-lite"/>
    </source>
</evidence>
<dbReference type="EMBL" id="BKCJ011363495">
    <property type="protein sequence ID" value="GFD25807.1"/>
    <property type="molecule type" value="Genomic_DNA"/>
</dbReference>